<dbReference type="Proteomes" id="UP001189429">
    <property type="component" value="Unassembled WGS sequence"/>
</dbReference>
<feature type="region of interest" description="Disordered" evidence="1">
    <location>
        <begin position="87"/>
        <end position="109"/>
    </location>
</feature>
<comment type="caution">
    <text evidence="2">The sequence shown here is derived from an EMBL/GenBank/DDBJ whole genome shotgun (WGS) entry which is preliminary data.</text>
</comment>
<feature type="non-terminal residue" evidence="2">
    <location>
        <position position="1531"/>
    </location>
</feature>
<feature type="compositionally biased region" description="Acidic residues" evidence="1">
    <location>
        <begin position="17"/>
        <end position="29"/>
    </location>
</feature>
<gene>
    <name evidence="2" type="ORF">PCOR1329_LOCUS84170</name>
</gene>
<evidence type="ECO:0000256" key="1">
    <source>
        <dbReference type="SAM" id="MobiDB-lite"/>
    </source>
</evidence>
<feature type="region of interest" description="Disordered" evidence="1">
    <location>
        <begin position="298"/>
        <end position="342"/>
    </location>
</feature>
<protein>
    <recommendedName>
        <fullName evidence="4">Copia protein</fullName>
    </recommendedName>
</protein>
<sequence>MPSNMESQVDVSKDDEKEYEDSYYPDVEEEGSRLCESHARPDLQEGARRDCASSASWDLLSTPSEFVDIGNETIQMIEQAKARIMDDPDPEATLGEPRPNSEQIDSGTEPAGLKWFVGPVFGRYDEARQVFLEATRIDGKECLLIDPGAYDNLVGDRWVMRVGALAKRACLEPTQHLMDQSIGVEEVGTNAQIAKEEVTMPGAAKDERGKVHQISYKAPVVPDSDIPALWGKRSLKHNRAVVDVINNKLYLCGPGRVQFTPPPGTLTFNLEDSRPGHLLLPISHFFGNGKDKKVRAKQEPATWHASAPAVTRPMVKDKAKEDEADTPTHEPTPATSSAPAQDPEIIVIDEDNGHPIRTKLLSQANITYTRLSLLHTSTMEHILRLLERGKCRGLRCVLVVDSQATNEAWQDDDILRATATTLPGYRMTDHRWCSYLTSGKDMAPTTSQRFFSNLDVLPDSCSCGRKSSDHRRSTGLEHVQLEGQFLTVFWQNRLRDELSDAVRGEVRDDNDTERDTRYPQTGPDEPVDSHMVVTKSKTVSFYPTDSAKAYKEKLKSRKAEGHEPKKKVKRILDPEVMDDCGEDLGELNYLWNEEVCWWEMPGNEVEDYYLEPSEFKTDDIVGRLRDDRPPDRERHFLGIPSGRSFLNHTKQTENSFFVDVAEIMGGEGRTIQLLVRRHYAGGRNFDALMGVDLLQRDEEMELYQYLKEERPFVLVMAPQCTGTAGWCTVNESIGSEVHRRNAEVSFRLGQICAKAAHIQLDGGRHYVNELPRGSRTYRTPEWMGLARKNLTWVQLNMCMMGLVNSKKEPLNKPEEVWASHEVLIYRLRSKECDRRRRHGECSGRDTKPPQVWTWQFARILADGISELIWLHELDLRKLIYPTYRQHELRVRVIEYIPEQVLLLPPPGKEMMTYDLILKLDPRERPRLQQRGKPLFLLENRDIRPGQAETSPTTTRPAFGCGSTTRSDMVQDVVCTCTVCREWQRRGEKSVTSLTFTTTFNEGIQFDLLFLDDGIVVHLIDMCIRWAQGLFVKSKEPGDSVDIFRDPPNKDVTGWSCDRLTFTYHMLEVLNRCPTFQHHAVKCDLVIFMMWENDRIDGIAGPLQRTEFSFFHAILDSQSPPDAEYWLDSRVWEAVEVATYLENTEKEMQLLEVEFESEISRLVILTTDEHKLPKSEIFSLFANNGGHRVILSVNSTGKTKMVIEREADELNKDDLIKHRVEVEKAMSKELGNCIELGALKQRSRLGCTNLMDSRWVIRWKKQPDGKLAVKARLCIKGFKDLQQDRLDTFSATASRQSQRIVNFIAASRPKWVLWSCDVGSAFLKGLTFQDVADMTGEPLRTVQLDLPKDTVKIARQFEPLSNYDVSQHCLEMVRPGFGLKDAPRLWNLRLKQVMTKLQLLPLVTDSQFYCKWAGSRCEPVPRELVPMNAGEDKARGADVSFTDPEIAIEDLQMVCSTHVDDLKGASTEPIADAFMDALESEFGKLTRQKRRFEHCGTLYKLWWVDTRAMISDALTKGGLAPEPILKLWETAV</sequence>
<dbReference type="EMBL" id="CAUYUJ010022280">
    <property type="protein sequence ID" value="CAK0909857.1"/>
    <property type="molecule type" value="Genomic_DNA"/>
</dbReference>
<proteinExistence type="predicted"/>
<accession>A0ABN9YAT5</accession>
<feature type="region of interest" description="Disordered" evidence="1">
    <location>
        <begin position="1"/>
        <end position="35"/>
    </location>
</feature>
<feature type="region of interest" description="Disordered" evidence="1">
    <location>
        <begin position="501"/>
        <end position="528"/>
    </location>
</feature>
<organism evidence="2 3">
    <name type="scientific">Prorocentrum cordatum</name>
    <dbReference type="NCBI Taxonomy" id="2364126"/>
    <lineage>
        <taxon>Eukaryota</taxon>
        <taxon>Sar</taxon>
        <taxon>Alveolata</taxon>
        <taxon>Dinophyceae</taxon>
        <taxon>Prorocentrales</taxon>
        <taxon>Prorocentraceae</taxon>
        <taxon>Prorocentrum</taxon>
    </lineage>
</organism>
<reference evidence="2" key="1">
    <citation type="submission" date="2023-10" db="EMBL/GenBank/DDBJ databases">
        <authorList>
            <person name="Chen Y."/>
            <person name="Shah S."/>
            <person name="Dougan E. K."/>
            <person name="Thang M."/>
            <person name="Chan C."/>
        </authorList>
    </citation>
    <scope>NUCLEOTIDE SEQUENCE [LARGE SCALE GENOMIC DNA]</scope>
</reference>
<evidence type="ECO:0008006" key="4">
    <source>
        <dbReference type="Google" id="ProtNLM"/>
    </source>
</evidence>
<keyword evidence="3" id="KW-1185">Reference proteome</keyword>
<feature type="compositionally biased region" description="Basic and acidic residues" evidence="1">
    <location>
        <begin position="501"/>
        <end position="517"/>
    </location>
</feature>
<evidence type="ECO:0000313" key="3">
    <source>
        <dbReference type="Proteomes" id="UP001189429"/>
    </source>
</evidence>
<feature type="compositionally biased region" description="Polar residues" evidence="1">
    <location>
        <begin position="1"/>
        <end position="10"/>
    </location>
</feature>
<evidence type="ECO:0000313" key="2">
    <source>
        <dbReference type="EMBL" id="CAK0909857.1"/>
    </source>
</evidence>
<name>A0ABN9YAT5_9DINO</name>